<gene>
    <name evidence="5" type="ORF">HMPREF9333_00734</name>
</gene>
<evidence type="ECO:0000259" key="4">
    <source>
        <dbReference type="PROSITE" id="PS50893"/>
    </source>
</evidence>
<dbReference type="InterPro" id="IPR027417">
    <property type="entry name" value="P-loop_NTPase"/>
</dbReference>
<comment type="caution">
    <text evidence="5">The sequence shown here is derived from an EMBL/GenBank/DDBJ whole genome shotgun (WGS) entry which is preliminary data.</text>
</comment>
<keyword evidence="3" id="KW-0067">ATP-binding</keyword>
<dbReference type="GO" id="GO:0016887">
    <property type="term" value="F:ATP hydrolysis activity"/>
    <property type="evidence" value="ECO:0007669"/>
    <property type="project" value="InterPro"/>
</dbReference>
<feature type="domain" description="ABC transporter" evidence="4">
    <location>
        <begin position="4"/>
        <end position="245"/>
    </location>
</feature>
<dbReference type="PANTHER" id="PTHR43204">
    <property type="entry name" value="ABC TRANSPORTER I FAMILY MEMBER 6, CHLOROPLASTIC"/>
    <property type="match status" value="1"/>
</dbReference>
<dbReference type="CDD" id="cd03217">
    <property type="entry name" value="ABC_FeS_Assembly"/>
    <property type="match status" value="1"/>
</dbReference>
<dbReference type="EMBL" id="ACZL01000012">
    <property type="protein sequence ID" value="EHI56204.1"/>
    <property type="molecule type" value="Genomic_DNA"/>
</dbReference>
<dbReference type="OrthoDB" id="9806149at2"/>
<organism evidence="5 6">
    <name type="scientific">Johnsonella ignava ATCC 51276</name>
    <dbReference type="NCBI Taxonomy" id="679200"/>
    <lineage>
        <taxon>Bacteria</taxon>
        <taxon>Bacillati</taxon>
        <taxon>Bacillota</taxon>
        <taxon>Clostridia</taxon>
        <taxon>Lachnospirales</taxon>
        <taxon>Lachnospiraceae</taxon>
        <taxon>Johnsonella</taxon>
    </lineage>
</organism>
<dbReference type="Proteomes" id="UP000003011">
    <property type="component" value="Unassembled WGS sequence"/>
</dbReference>
<sequence length="247" mass="27414">MELLKLEGVDVKIEEKQILHDISLKINKGETHVIMGPNGAGKSTLGHAIMGNPKFEVTAGRILYKGEEINDESPDKRAKAGIYLSFQNPLEVPGVSLSNFVRTAGEQISGERIKFMQFRRKVEETLDILQMGKEYADRDLNVGFSGGEKKKSEIFQLLMLKPTLAILDEADSGLDVDAVRIVSEGVREYKENMDGTLLIITHSTRILQSLKVDVVHIMVNGRIVDTSDASLIEKINAEGFERYLANA</sequence>
<evidence type="ECO:0000256" key="3">
    <source>
        <dbReference type="ARBA" id="ARBA00022840"/>
    </source>
</evidence>
<dbReference type="InterPro" id="IPR003593">
    <property type="entry name" value="AAA+_ATPase"/>
</dbReference>
<accession>G5GGP4</accession>
<dbReference type="InterPro" id="IPR003439">
    <property type="entry name" value="ABC_transporter-like_ATP-bd"/>
</dbReference>
<dbReference type="SUPFAM" id="SSF52540">
    <property type="entry name" value="P-loop containing nucleoside triphosphate hydrolases"/>
    <property type="match status" value="1"/>
</dbReference>
<comment type="similarity">
    <text evidence="1">Belongs to the ABC transporter superfamily. Ycf16 family.</text>
</comment>
<dbReference type="PATRIC" id="fig|679200.3.peg.773"/>
<dbReference type="SMART" id="SM00382">
    <property type="entry name" value="AAA"/>
    <property type="match status" value="1"/>
</dbReference>
<dbReference type="eggNOG" id="COG0396">
    <property type="taxonomic scope" value="Bacteria"/>
</dbReference>
<keyword evidence="6" id="KW-1185">Reference proteome</keyword>
<dbReference type="STRING" id="679200.HMPREF9333_00734"/>
<dbReference type="GO" id="GO:0005524">
    <property type="term" value="F:ATP binding"/>
    <property type="evidence" value="ECO:0007669"/>
    <property type="project" value="UniProtKB-KW"/>
</dbReference>
<evidence type="ECO:0000256" key="1">
    <source>
        <dbReference type="ARBA" id="ARBA00006216"/>
    </source>
</evidence>
<evidence type="ECO:0000313" key="5">
    <source>
        <dbReference type="EMBL" id="EHI56204.1"/>
    </source>
</evidence>
<dbReference type="InterPro" id="IPR010230">
    <property type="entry name" value="FeS-cluster_ATPase_SufC"/>
</dbReference>
<evidence type="ECO:0000256" key="2">
    <source>
        <dbReference type="ARBA" id="ARBA00022741"/>
    </source>
</evidence>
<proteinExistence type="inferred from homology"/>
<dbReference type="AlphaFoldDB" id="G5GGP4"/>
<dbReference type="PROSITE" id="PS50893">
    <property type="entry name" value="ABC_TRANSPORTER_2"/>
    <property type="match status" value="1"/>
</dbReference>
<dbReference type="PANTHER" id="PTHR43204:SF1">
    <property type="entry name" value="ABC TRANSPORTER I FAMILY MEMBER 6, CHLOROPLASTIC"/>
    <property type="match status" value="1"/>
</dbReference>
<dbReference type="HOGENOM" id="CLU_000604_48_1_9"/>
<dbReference type="RefSeq" id="WP_005539919.1">
    <property type="nucleotide sequence ID" value="NZ_JH378830.1"/>
</dbReference>
<keyword evidence="2" id="KW-0547">Nucleotide-binding</keyword>
<dbReference type="Pfam" id="PF00005">
    <property type="entry name" value="ABC_tran"/>
    <property type="match status" value="1"/>
</dbReference>
<evidence type="ECO:0000313" key="6">
    <source>
        <dbReference type="Proteomes" id="UP000003011"/>
    </source>
</evidence>
<dbReference type="Gene3D" id="3.40.50.300">
    <property type="entry name" value="P-loop containing nucleotide triphosphate hydrolases"/>
    <property type="match status" value="1"/>
</dbReference>
<dbReference type="NCBIfam" id="TIGR01978">
    <property type="entry name" value="sufC"/>
    <property type="match status" value="1"/>
</dbReference>
<reference evidence="5 6" key="1">
    <citation type="submission" date="2011-08" db="EMBL/GenBank/DDBJ databases">
        <title>The Genome Sequence of Johnsonella ignava ATCC 51276.</title>
        <authorList>
            <consortium name="The Broad Institute Genome Sequencing Platform"/>
            <person name="Earl A."/>
            <person name="Ward D."/>
            <person name="Feldgarden M."/>
            <person name="Gevers D."/>
            <person name="Izard J."/>
            <person name="Blanton J.M."/>
            <person name="Baranova O.V."/>
            <person name="Dewhirst F.E."/>
            <person name="Young S.K."/>
            <person name="Zeng Q."/>
            <person name="Gargeya S."/>
            <person name="Fitzgerald M."/>
            <person name="Haas B."/>
            <person name="Abouelleil A."/>
            <person name="Alvarado L."/>
            <person name="Arachchi H.M."/>
            <person name="Berlin A."/>
            <person name="Brown A."/>
            <person name="Chapman S.B."/>
            <person name="Chen Z."/>
            <person name="Dunbar C."/>
            <person name="Freedman E."/>
            <person name="Gearin G."/>
            <person name="Gellesch M."/>
            <person name="Goldberg J."/>
            <person name="Griggs A."/>
            <person name="Gujja S."/>
            <person name="Heiman D."/>
            <person name="Howarth C."/>
            <person name="Larson L."/>
            <person name="Lui A."/>
            <person name="MacDonald P.J.P."/>
            <person name="Montmayeur A."/>
            <person name="Murphy C."/>
            <person name="Neiman D."/>
            <person name="Pearson M."/>
            <person name="Priest M."/>
            <person name="Roberts A."/>
            <person name="Saif S."/>
            <person name="Shea T."/>
            <person name="Shenoy N."/>
            <person name="Sisk P."/>
            <person name="Stolte C."/>
            <person name="Sykes S."/>
            <person name="Wortman J."/>
            <person name="Nusbaum C."/>
            <person name="Birren B."/>
        </authorList>
    </citation>
    <scope>NUCLEOTIDE SEQUENCE [LARGE SCALE GENOMIC DNA]</scope>
    <source>
        <strain evidence="5 6">ATCC 51276</strain>
    </source>
</reference>
<name>G5GGP4_9FIRM</name>
<protein>
    <submittedName>
        <fullName evidence="5">FeS assembly ATPase SufC</fullName>
    </submittedName>
</protein>